<name>A0A2B4RNQ1_STYPI</name>
<dbReference type="Proteomes" id="UP000225706">
    <property type="component" value="Unassembled WGS sequence"/>
</dbReference>
<gene>
    <name evidence="1" type="ORF">AWC38_SpisGene17480</name>
</gene>
<evidence type="ECO:0000313" key="2">
    <source>
        <dbReference type="Proteomes" id="UP000225706"/>
    </source>
</evidence>
<organism evidence="1 2">
    <name type="scientific">Stylophora pistillata</name>
    <name type="common">Smooth cauliflower coral</name>
    <dbReference type="NCBI Taxonomy" id="50429"/>
    <lineage>
        <taxon>Eukaryota</taxon>
        <taxon>Metazoa</taxon>
        <taxon>Cnidaria</taxon>
        <taxon>Anthozoa</taxon>
        <taxon>Hexacorallia</taxon>
        <taxon>Scleractinia</taxon>
        <taxon>Astrocoeniina</taxon>
        <taxon>Pocilloporidae</taxon>
        <taxon>Stylophora</taxon>
    </lineage>
</organism>
<evidence type="ECO:0000313" key="1">
    <source>
        <dbReference type="EMBL" id="PFX18160.1"/>
    </source>
</evidence>
<dbReference type="OrthoDB" id="5980153at2759"/>
<sequence>MEDQGKKGNVDVQSLVERPQVYILARCGSSEAEQIACISTRKACLEGLKNKLVTSNGVQIADVMRLFHGDGPKREFESGEQKGGMLAVQAAVVMLKSTRSYEVLPTEPLHDVKDHICNVLTELPVHLEEEESHHFQSIIECTFAGKEKLRGCDYRLAAVVVAQYLR</sequence>
<comment type="caution">
    <text evidence="1">The sequence shown here is derived from an EMBL/GenBank/DDBJ whole genome shotgun (WGS) entry which is preliminary data.</text>
</comment>
<dbReference type="EMBL" id="LSMT01000427">
    <property type="protein sequence ID" value="PFX18160.1"/>
    <property type="molecule type" value="Genomic_DNA"/>
</dbReference>
<protein>
    <submittedName>
        <fullName evidence="1">Uncharacterized protein</fullName>
    </submittedName>
</protein>
<reference evidence="2" key="1">
    <citation type="journal article" date="2017" name="bioRxiv">
        <title>Comparative analysis of the genomes of Stylophora pistillata and Acropora digitifera provides evidence for extensive differences between species of corals.</title>
        <authorList>
            <person name="Voolstra C.R."/>
            <person name="Li Y."/>
            <person name="Liew Y.J."/>
            <person name="Baumgarten S."/>
            <person name="Zoccola D."/>
            <person name="Flot J.-F."/>
            <person name="Tambutte S."/>
            <person name="Allemand D."/>
            <person name="Aranda M."/>
        </authorList>
    </citation>
    <scope>NUCLEOTIDE SEQUENCE [LARGE SCALE GENOMIC DNA]</scope>
</reference>
<proteinExistence type="predicted"/>
<accession>A0A2B4RNQ1</accession>
<keyword evidence="2" id="KW-1185">Reference proteome</keyword>
<dbReference type="AlphaFoldDB" id="A0A2B4RNQ1"/>
<feature type="non-terminal residue" evidence="1">
    <location>
        <position position="166"/>
    </location>
</feature>